<dbReference type="Pfam" id="PF03009">
    <property type="entry name" value="GDPD"/>
    <property type="match status" value="1"/>
</dbReference>
<accession>A0A7X2TSN4</accession>
<dbReference type="RefSeq" id="WP_154426645.1">
    <property type="nucleotide sequence ID" value="NZ_VUNN01000028.1"/>
</dbReference>
<sequence>MHDFSTPMFLGHRGLPSKYRENTLASFKAAIDSKADGIELDIHITKDNKLAVIHDHSTKRTTGIDEVVEELTMDELRAIDKEIPTLEEVFELFKDKIIYDIELKEKPFVFSKLPNIALEVIKRYKLEDNVMISSFNPFPLRAFKKVCKNIPTAIIYDAVPSVPRIMQHGEGKLICSPNFLKPGINVAKQQLKASKKPISVWCVDTKKEAEEFIALGAKVIISNTVDEIRL</sequence>
<gene>
    <name evidence="2" type="ORF">FYJ80_10285</name>
</gene>
<dbReference type="Proteomes" id="UP000460549">
    <property type="component" value="Unassembled WGS sequence"/>
</dbReference>
<keyword evidence="3" id="KW-1185">Reference proteome</keyword>
<dbReference type="PANTHER" id="PTHR46211">
    <property type="entry name" value="GLYCEROPHOSPHORYL DIESTER PHOSPHODIESTERASE"/>
    <property type="match status" value="1"/>
</dbReference>
<dbReference type="EMBL" id="VUNN01000028">
    <property type="protein sequence ID" value="MSU07148.1"/>
    <property type="molecule type" value="Genomic_DNA"/>
</dbReference>
<name>A0A7X2TSN4_9SPIO</name>
<dbReference type="GO" id="GO:0008081">
    <property type="term" value="F:phosphoric diester hydrolase activity"/>
    <property type="evidence" value="ECO:0007669"/>
    <property type="project" value="InterPro"/>
</dbReference>
<dbReference type="AlphaFoldDB" id="A0A7X2TSN4"/>
<proteinExistence type="predicted"/>
<dbReference type="InterPro" id="IPR017946">
    <property type="entry name" value="PLC-like_Pdiesterase_TIM-brl"/>
</dbReference>
<organism evidence="2 3">
    <name type="scientific">Bullifex porci</name>
    <dbReference type="NCBI Taxonomy" id="2606638"/>
    <lineage>
        <taxon>Bacteria</taxon>
        <taxon>Pseudomonadati</taxon>
        <taxon>Spirochaetota</taxon>
        <taxon>Spirochaetia</taxon>
        <taxon>Spirochaetales</taxon>
        <taxon>Spirochaetaceae</taxon>
        <taxon>Bullifex</taxon>
    </lineage>
</organism>
<feature type="domain" description="GP-PDE" evidence="1">
    <location>
        <begin position="7"/>
        <end position="230"/>
    </location>
</feature>
<dbReference type="PROSITE" id="PS51704">
    <property type="entry name" value="GP_PDE"/>
    <property type="match status" value="1"/>
</dbReference>
<evidence type="ECO:0000259" key="1">
    <source>
        <dbReference type="PROSITE" id="PS51704"/>
    </source>
</evidence>
<comment type="caution">
    <text evidence="2">The sequence shown here is derived from an EMBL/GenBank/DDBJ whole genome shotgun (WGS) entry which is preliminary data.</text>
</comment>
<evidence type="ECO:0000313" key="2">
    <source>
        <dbReference type="EMBL" id="MSU07148.1"/>
    </source>
</evidence>
<evidence type="ECO:0000313" key="3">
    <source>
        <dbReference type="Proteomes" id="UP000460549"/>
    </source>
</evidence>
<reference evidence="2 3" key="1">
    <citation type="submission" date="2019-08" db="EMBL/GenBank/DDBJ databases">
        <title>In-depth cultivation of the pig gut microbiome towards novel bacterial diversity and tailored functional studies.</title>
        <authorList>
            <person name="Wylensek D."/>
            <person name="Hitch T.C.A."/>
            <person name="Clavel T."/>
        </authorList>
    </citation>
    <scope>NUCLEOTIDE SEQUENCE [LARGE SCALE GENOMIC DNA]</scope>
    <source>
        <strain evidence="2 3">NM-380-WT-3C1</strain>
    </source>
</reference>
<dbReference type="PANTHER" id="PTHR46211:SF14">
    <property type="entry name" value="GLYCEROPHOSPHODIESTER PHOSPHODIESTERASE"/>
    <property type="match status" value="1"/>
</dbReference>
<dbReference type="GO" id="GO:0006629">
    <property type="term" value="P:lipid metabolic process"/>
    <property type="evidence" value="ECO:0007669"/>
    <property type="project" value="InterPro"/>
</dbReference>
<protein>
    <submittedName>
        <fullName evidence="2">Glycerophosphodiester phosphodiesterase</fullName>
    </submittedName>
</protein>
<dbReference type="InterPro" id="IPR030395">
    <property type="entry name" value="GP_PDE_dom"/>
</dbReference>
<dbReference type="SUPFAM" id="SSF51695">
    <property type="entry name" value="PLC-like phosphodiesterases"/>
    <property type="match status" value="1"/>
</dbReference>
<dbReference type="Gene3D" id="3.20.20.190">
    <property type="entry name" value="Phosphatidylinositol (PI) phosphodiesterase"/>
    <property type="match status" value="1"/>
</dbReference>